<organism evidence="1 2">
    <name type="scientific">Mucilaginibacter mali</name>
    <dbReference type="NCBI Taxonomy" id="2740462"/>
    <lineage>
        <taxon>Bacteria</taxon>
        <taxon>Pseudomonadati</taxon>
        <taxon>Bacteroidota</taxon>
        <taxon>Sphingobacteriia</taxon>
        <taxon>Sphingobacteriales</taxon>
        <taxon>Sphingobacteriaceae</taxon>
        <taxon>Mucilaginibacter</taxon>
    </lineage>
</organism>
<dbReference type="EMBL" id="CP054139">
    <property type="protein sequence ID" value="QKJ31895.1"/>
    <property type="molecule type" value="Genomic_DNA"/>
</dbReference>
<reference evidence="1 2" key="1">
    <citation type="submission" date="2020-05" db="EMBL/GenBank/DDBJ databases">
        <title>Mucilaginibacter mali sp. nov.</title>
        <authorList>
            <person name="Kim H.S."/>
            <person name="Lee K.C."/>
            <person name="Suh M.K."/>
            <person name="Kim J.-S."/>
            <person name="Han K.-I."/>
            <person name="Eom M.K."/>
            <person name="Shin Y.K."/>
            <person name="Lee J.-S."/>
        </authorList>
    </citation>
    <scope>NUCLEOTIDE SEQUENCE [LARGE SCALE GENOMIC DNA]</scope>
    <source>
        <strain evidence="1 2">G2-14</strain>
    </source>
</reference>
<gene>
    <name evidence="1" type="ORF">HQ865_19710</name>
</gene>
<name>A0A7D4TWZ3_9SPHI</name>
<dbReference type="RefSeq" id="WP_173416549.1">
    <property type="nucleotide sequence ID" value="NZ_CP054139.1"/>
</dbReference>
<accession>A0A7D4TWZ3</accession>
<sequence>MTIQVFTYNEHEEKALLDFLKNGHYNYKSTNVNELAEPDFLRQYNKDLDEAEAQMDAGEYLTHDEVKNYLANRRKRSGEG</sequence>
<protein>
    <submittedName>
        <fullName evidence="1">Uncharacterized protein</fullName>
    </submittedName>
</protein>
<dbReference type="AlphaFoldDB" id="A0A7D4TWZ3"/>
<proteinExistence type="predicted"/>
<evidence type="ECO:0000313" key="1">
    <source>
        <dbReference type="EMBL" id="QKJ31895.1"/>
    </source>
</evidence>
<dbReference type="KEGG" id="mmab:HQ865_19710"/>
<keyword evidence="2" id="KW-1185">Reference proteome</keyword>
<dbReference type="Proteomes" id="UP000505355">
    <property type="component" value="Chromosome"/>
</dbReference>
<evidence type="ECO:0000313" key="2">
    <source>
        <dbReference type="Proteomes" id="UP000505355"/>
    </source>
</evidence>